<evidence type="ECO:0000256" key="1">
    <source>
        <dbReference type="SAM" id="MobiDB-lite"/>
    </source>
</evidence>
<protein>
    <submittedName>
        <fullName evidence="2">Uncharacterized protein</fullName>
    </submittedName>
</protein>
<dbReference type="RefSeq" id="WP_188760665.1">
    <property type="nucleotide sequence ID" value="NZ_BMJB01000003.1"/>
</dbReference>
<reference evidence="2" key="2">
    <citation type="submission" date="2020-09" db="EMBL/GenBank/DDBJ databases">
        <authorList>
            <person name="Sun Q."/>
            <person name="Zhou Y."/>
        </authorList>
    </citation>
    <scope>NUCLEOTIDE SEQUENCE</scope>
    <source>
        <strain evidence="2">CGMCC 1.15447</strain>
    </source>
</reference>
<gene>
    <name evidence="2" type="ORF">GCM10011507_33460</name>
</gene>
<keyword evidence="3" id="KW-1185">Reference proteome</keyword>
<evidence type="ECO:0000313" key="3">
    <source>
        <dbReference type="Proteomes" id="UP000648801"/>
    </source>
</evidence>
<dbReference type="AlphaFoldDB" id="A0A916W9P0"/>
<sequence>MSEPTTAILLNRTAPAAPTGDQNVVFQSDDATPQQSISAYPKRMVGDSGSGGTAGTVPPPGSGDAAAGKFLKADGTWEVPSSFADNEILIVTSGPTIPALAHTPNPASSLKLYWQGARQRYATDFTLSGTAITPVTFTPSVGDNLIADYRY</sequence>
<dbReference type="Proteomes" id="UP000648801">
    <property type="component" value="Unassembled WGS sequence"/>
</dbReference>
<comment type="caution">
    <text evidence="2">The sequence shown here is derived from an EMBL/GenBank/DDBJ whole genome shotgun (WGS) entry which is preliminary data.</text>
</comment>
<organism evidence="2 3">
    <name type="scientific">Edaphobacter acidisoli</name>
    <dbReference type="NCBI Taxonomy" id="2040573"/>
    <lineage>
        <taxon>Bacteria</taxon>
        <taxon>Pseudomonadati</taxon>
        <taxon>Acidobacteriota</taxon>
        <taxon>Terriglobia</taxon>
        <taxon>Terriglobales</taxon>
        <taxon>Acidobacteriaceae</taxon>
        <taxon>Edaphobacter</taxon>
    </lineage>
</organism>
<dbReference type="EMBL" id="BMJB01000003">
    <property type="protein sequence ID" value="GGA79537.1"/>
    <property type="molecule type" value="Genomic_DNA"/>
</dbReference>
<evidence type="ECO:0000313" key="2">
    <source>
        <dbReference type="EMBL" id="GGA79537.1"/>
    </source>
</evidence>
<reference evidence="2" key="1">
    <citation type="journal article" date="2014" name="Int. J. Syst. Evol. Microbiol.">
        <title>Complete genome sequence of Corynebacterium casei LMG S-19264T (=DSM 44701T), isolated from a smear-ripened cheese.</title>
        <authorList>
            <consortium name="US DOE Joint Genome Institute (JGI-PGF)"/>
            <person name="Walter F."/>
            <person name="Albersmeier A."/>
            <person name="Kalinowski J."/>
            <person name="Ruckert C."/>
        </authorList>
    </citation>
    <scope>NUCLEOTIDE SEQUENCE</scope>
    <source>
        <strain evidence="2">CGMCC 1.15447</strain>
    </source>
</reference>
<accession>A0A916W9P0</accession>
<proteinExistence type="predicted"/>
<feature type="region of interest" description="Disordered" evidence="1">
    <location>
        <begin position="41"/>
        <end position="67"/>
    </location>
</feature>
<name>A0A916W9P0_9BACT</name>